<evidence type="ECO:0000256" key="1">
    <source>
        <dbReference type="ARBA" id="ARBA00023125"/>
    </source>
</evidence>
<organism evidence="4 5">
    <name type="scientific">Pseudomonas syringae pv. actinidiae</name>
    <dbReference type="NCBI Taxonomy" id="103796"/>
    <lineage>
        <taxon>Bacteria</taxon>
        <taxon>Pseudomonadati</taxon>
        <taxon>Pseudomonadota</taxon>
        <taxon>Gammaproteobacteria</taxon>
        <taxon>Pseudomonadales</taxon>
        <taxon>Pseudomonadaceae</taxon>
        <taxon>Pseudomonas</taxon>
        <taxon>Pseudomonas syringae</taxon>
    </lineage>
</organism>
<protein>
    <submittedName>
        <fullName evidence="4">Single-stranded DNA-binding protein</fullName>
    </submittedName>
</protein>
<evidence type="ECO:0000313" key="4">
    <source>
        <dbReference type="EMBL" id="GBH08368.1"/>
    </source>
</evidence>
<comment type="caution">
    <text evidence="4">The sequence shown here is derived from an EMBL/GenBank/DDBJ whole genome shotgun (WGS) entry which is preliminary data.</text>
</comment>
<feature type="region of interest" description="Disordered" evidence="3">
    <location>
        <begin position="158"/>
        <end position="189"/>
    </location>
</feature>
<dbReference type="EMBL" id="BGJZ01000086">
    <property type="protein sequence ID" value="GBH08368.1"/>
    <property type="molecule type" value="Genomic_DNA"/>
</dbReference>
<proteinExistence type="predicted"/>
<evidence type="ECO:0000256" key="3">
    <source>
        <dbReference type="SAM" id="MobiDB-lite"/>
    </source>
</evidence>
<dbReference type="CDD" id="cd04496">
    <property type="entry name" value="SSB_OBF"/>
    <property type="match status" value="1"/>
</dbReference>
<keyword evidence="1 2" id="KW-0238">DNA-binding</keyword>
<gene>
    <name evidence="4" type="ORF">KPSA1_01739</name>
</gene>
<evidence type="ECO:0000313" key="5">
    <source>
        <dbReference type="Proteomes" id="UP000247480"/>
    </source>
</evidence>
<dbReference type="InterPro" id="IPR012340">
    <property type="entry name" value="NA-bd_OB-fold"/>
</dbReference>
<dbReference type="Proteomes" id="UP000247480">
    <property type="component" value="Unassembled WGS sequence"/>
</dbReference>
<dbReference type="GO" id="GO:0003697">
    <property type="term" value="F:single-stranded DNA binding"/>
    <property type="evidence" value="ECO:0007669"/>
    <property type="project" value="InterPro"/>
</dbReference>
<evidence type="ECO:0000256" key="2">
    <source>
        <dbReference type="PROSITE-ProRule" id="PRU00252"/>
    </source>
</evidence>
<dbReference type="AlphaFoldDB" id="A0A2V0QD01"/>
<dbReference type="Pfam" id="PF00436">
    <property type="entry name" value="SSB"/>
    <property type="match status" value="1"/>
</dbReference>
<dbReference type="InterPro" id="IPR000424">
    <property type="entry name" value="Primosome_PriB/ssb"/>
</dbReference>
<reference evidence="4 5" key="1">
    <citation type="submission" date="2018-04" db="EMBL/GenBank/DDBJ databases">
        <title>Draft genome sequence of Pseudomonas syringae pv. actinidiae biovar 1 strains isolated from kiwifruit in Kagawa prefecture.</title>
        <authorList>
            <person name="Tabuchi M."/>
            <person name="Saito M."/>
            <person name="Fujiwara S."/>
            <person name="Sasa N."/>
            <person name="Akimitsu K."/>
            <person name="Gomi K."/>
            <person name="Konishi-Sugita S."/>
            <person name="Hamano K."/>
            <person name="Kataoka I."/>
        </authorList>
    </citation>
    <scope>NUCLEOTIDE SEQUENCE [LARGE SCALE GENOMIC DNA]</scope>
    <source>
        <strain evidence="4 5">MAFF212206</strain>
    </source>
</reference>
<dbReference type="Gene3D" id="2.40.50.140">
    <property type="entry name" value="Nucleic acid-binding proteins"/>
    <property type="match status" value="1"/>
</dbReference>
<dbReference type="PROSITE" id="PS50935">
    <property type="entry name" value="SSB"/>
    <property type="match status" value="1"/>
</dbReference>
<accession>A0A2V0QD01</accession>
<dbReference type="NCBIfam" id="NF006039">
    <property type="entry name" value="PRK08182.1"/>
    <property type="match status" value="1"/>
</dbReference>
<feature type="compositionally biased region" description="Low complexity" evidence="3">
    <location>
        <begin position="158"/>
        <end position="173"/>
    </location>
</feature>
<dbReference type="SUPFAM" id="SSF50249">
    <property type="entry name" value="Nucleic acid-binding proteins"/>
    <property type="match status" value="1"/>
</dbReference>
<name>A0A2V0QD01_PSESF</name>
<sequence>MPKRWPRQMPFTQDGCNRSHYPAALHRIPRRSPNMGTSVDWEGNIGSVPEFKEFANGNKDPRRLLRLNVYFDNSIPKADGSGYEDRGGFWANVELWHKDAEHYANIYQKGMRVLIHGRAVMDTWTKDGEEVTALKVQASRVAILPARIEAVHLTQSQTQQAARAQQTQPARPAQNDHDALLDFDDDIPV</sequence>